<dbReference type="Proteomes" id="UP000548476">
    <property type="component" value="Unassembled WGS sequence"/>
</dbReference>
<dbReference type="PIRSF" id="PIRSF028754">
    <property type="entry name" value="UCP028754"/>
    <property type="match status" value="1"/>
</dbReference>
<dbReference type="Pfam" id="PF09754">
    <property type="entry name" value="PAC2"/>
    <property type="match status" value="1"/>
</dbReference>
<dbReference type="InterPro" id="IPR008492">
    <property type="entry name" value="Rv2714-like"/>
</dbReference>
<proteinExistence type="predicted"/>
<sequence>MTEFDGLPTLRSPVLIAAFEGWNDATGASVETIEHLAEQWGAKRIGHLDPDPYYDFQVNRPTLTRDGDDKRQIEWPTSHFTACSPDGSERDVVLLHGIEPNMRWGSFCEDILELCHSLEVDQVILLGALLSDVAYTRPLPVSGTAADTAMAERLKLTPSAYEGPTGIVGVLQEAIAVAGLPVVSFWVHIPHYAAASPCPKATLALASRLEEILDIPVPTGGLVEDTADWENSIAELAGSDAEIAEYIESLEQQDDQPSPQPNGDEIARDFERYLRRRGGQSGGEPGTE</sequence>
<reference evidence="1 2" key="1">
    <citation type="submission" date="2020-08" db="EMBL/GenBank/DDBJ databases">
        <title>Genomic Encyclopedia of Type Strains, Phase IV (KMG-IV): sequencing the most valuable type-strain genomes for metagenomic binning, comparative biology and taxonomic classification.</title>
        <authorList>
            <person name="Goeker M."/>
        </authorList>
    </citation>
    <scope>NUCLEOTIDE SEQUENCE [LARGE SCALE GENOMIC DNA]</scope>
    <source>
        <strain evidence="1 2">YIM 65646</strain>
    </source>
</reference>
<accession>A0A841FIN4</accession>
<keyword evidence="2" id="KW-1185">Reference proteome</keyword>
<dbReference type="Gene3D" id="3.40.50.10900">
    <property type="entry name" value="PAC-like subunit"/>
    <property type="match status" value="1"/>
</dbReference>
<organism evidence="1 2">
    <name type="scientific">Phytomonospora endophytica</name>
    <dbReference type="NCBI Taxonomy" id="714109"/>
    <lineage>
        <taxon>Bacteria</taxon>
        <taxon>Bacillati</taxon>
        <taxon>Actinomycetota</taxon>
        <taxon>Actinomycetes</taxon>
        <taxon>Micromonosporales</taxon>
        <taxon>Micromonosporaceae</taxon>
        <taxon>Phytomonospora</taxon>
    </lineage>
</organism>
<dbReference type="InterPro" id="IPR019151">
    <property type="entry name" value="Proteasome_assmbl_chaperone_2"/>
</dbReference>
<name>A0A841FIN4_9ACTN</name>
<protein>
    <recommendedName>
        <fullName evidence="3">Carboxylate--amine ligase</fullName>
    </recommendedName>
</protein>
<dbReference type="SUPFAM" id="SSF159659">
    <property type="entry name" value="Cgl1923-like"/>
    <property type="match status" value="1"/>
</dbReference>
<dbReference type="EMBL" id="JACHGT010000007">
    <property type="protein sequence ID" value="MBB6035734.1"/>
    <property type="molecule type" value="Genomic_DNA"/>
</dbReference>
<comment type="caution">
    <text evidence="1">The sequence shown here is derived from an EMBL/GenBank/DDBJ whole genome shotgun (WGS) entry which is preliminary data.</text>
</comment>
<evidence type="ECO:0000313" key="2">
    <source>
        <dbReference type="Proteomes" id="UP000548476"/>
    </source>
</evidence>
<dbReference type="InterPro" id="IPR038389">
    <property type="entry name" value="PSMG2_sf"/>
</dbReference>
<gene>
    <name evidence="1" type="ORF">HNR73_003598</name>
</gene>
<evidence type="ECO:0008006" key="3">
    <source>
        <dbReference type="Google" id="ProtNLM"/>
    </source>
</evidence>
<dbReference type="RefSeq" id="WP_184788585.1">
    <property type="nucleotide sequence ID" value="NZ_BONT01000075.1"/>
</dbReference>
<evidence type="ECO:0000313" key="1">
    <source>
        <dbReference type="EMBL" id="MBB6035734.1"/>
    </source>
</evidence>
<dbReference type="AlphaFoldDB" id="A0A841FIN4"/>